<evidence type="ECO:0000313" key="1">
    <source>
        <dbReference type="EMBL" id="KAF2683547.1"/>
    </source>
</evidence>
<dbReference type="Proteomes" id="UP000799291">
    <property type="component" value="Unassembled WGS sequence"/>
</dbReference>
<evidence type="ECO:0008006" key="3">
    <source>
        <dbReference type="Google" id="ProtNLM"/>
    </source>
</evidence>
<evidence type="ECO:0000313" key="2">
    <source>
        <dbReference type="Proteomes" id="UP000799291"/>
    </source>
</evidence>
<accession>A0A6G1IZ63</accession>
<dbReference type="OrthoDB" id="4508560at2759"/>
<name>A0A6G1IZ63_9PLEO</name>
<keyword evidence="2" id="KW-1185">Reference proteome</keyword>
<reference evidence="1" key="1">
    <citation type="journal article" date="2020" name="Stud. Mycol.">
        <title>101 Dothideomycetes genomes: a test case for predicting lifestyles and emergence of pathogens.</title>
        <authorList>
            <person name="Haridas S."/>
            <person name="Albert R."/>
            <person name="Binder M."/>
            <person name="Bloem J."/>
            <person name="Labutti K."/>
            <person name="Salamov A."/>
            <person name="Andreopoulos B."/>
            <person name="Baker S."/>
            <person name="Barry K."/>
            <person name="Bills G."/>
            <person name="Bluhm B."/>
            <person name="Cannon C."/>
            <person name="Castanera R."/>
            <person name="Culley D."/>
            <person name="Daum C."/>
            <person name="Ezra D."/>
            <person name="Gonzalez J."/>
            <person name="Henrissat B."/>
            <person name="Kuo A."/>
            <person name="Liang C."/>
            <person name="Lipzen A."/>
            <person name="Lutzoni F."/>
            <person name="Magnuson J."/>
            <person name="Mondo S."/>
            <person name="Nolan M."/>
            <person name="Ohm R."/>
            <person name="Pangilinan J."/>
            <person name="Park H.-J."/>
            <person name="Ramirez L."/>
            <person name="Alfaro M."/>
            <person name="Sun H."/>
            <person name="Tritt A."/>
            <person name="Yoshinaga Y."/>
            <person name="Zwiers L.-H."/>
            <person name="Turgeon B."/>
            <person name="Goodwin S."/>
            <person name="Spatafora J."/>
            <person name="Crous P."/>
            <person name="Grigoriev I."/>
        </authorList>
    </citation>
    <scope>NUCLEOTIDE SEQUENCE</scope>
    <source>
        <strain evidence="1">CBS 122367</strain>
    </source>
</reference>
<dbReference type="EMBL" id="MU005583">
    <property type="protein sequence ID" value="KAF2683547.1"/>
    <property type="molecule type" value="Genomic_DNA"/>
</dbReference>
<proteinExistence type="predicted"/>
<dbReference type="AlphaFoldDB" id="A0A6G1IZ63"/>
<gene>
    <name evidence="1" type="ORF">K458DRAFT_389473</name>
</gene>
<organism evidence="1 2">
    <name type="scientific">Lentithecium fluviatile CBS 122367</name>
    <dbReference type="NCBI Taxonomy" id="1168545"/>
    <lineage>
        <taxon>Eukaryota</taxon>
        <taxon>Fungi</taxon>
        <taxon>Dikarya</taxon>
        <taxon>Ascomycota</taxon>
        <taxon>Pezizomycotina</taxon>
        <taxon>Dothideomycetes</taxon>
        <taxon>Pleosporomycetidae</taxon>
        <taxon>Pleosporales</taxon>
        <taxon>Massarineae</taxon>
        <taxon>Lentitheciaceae</taxon>
        <taxon>Lentithecium</taxon>
    </lineage>
</organism>
<dbReference type="SUPFAM" id="SSF48403">
    <property type="entry name" value="Ankyrin repeat"/>
    <property type="match status" value="1"/>
</dbReference>
<dbReference type="InterPro" id="IPR036770">
    <property type="entry name" value="Ankyrin_rpt-contain_sf"/>
</dbReference>
<sequence length="161" mass="18204">MIWACIHNHTNVVQKLVTRYEASACTITISAKIPPNNITDYHAWLHGFVSPLKVLTLNLVVRKCHVEAFKLLLELGACVNVRNTRVSLHQSRSLLRRLFCPPQRSLLILLDALAKSRISLTKLQLDRMLILSINSGALLDLIESILDLGANPNFNHPWRQP</sequence>
<dbReference type="Gene3D" id="1.25.40.20">
    <property type="entry name" value="Ankyrin repeat-containing domain"/>
    <property type="match status" value="1"/>
</dbReference>
<protein>
    <recommendedName>
        <fullName evidence="3">Ankyrin</fullName>
    </recommendedName>
</protein>